<dbReference type="InterPro" id="IPR050625">
    <property type="entry name" value="ParA/MinD_ATPase"/>
</dbReference>
<dbReference type="RefSeq" id="WP_131911002.1">
    <property type="nucleotide sequence ID" value="NZ_OU594967.1"/>
</dbReference>
<dbReference type="SUPFAM" id="SSF52540">
    <property type="entry name" value="P-loop containing nucleoside triphosphate hydrolases"/>
    <property type="match status" value="1"/>
</dbReference>
<dbReference type="Gene3D" id="3.40.50.2300">
    <property type="match status" value="1"/>
</dbReference>
<dbReference type="GO" id="GO:0016887">
    <property type="term" value="F:ATP hydrolysis activity"/>
    <property type="evidence" value="ECO:0007669"/>
    <property type="project" value="TreeGrafter"/>
</dbReference>
<dbReference type="PANTHER" id="PTHR43384:SF6">
    <property type="entry name" value="SEPTUM SITE-DETERMINING PROTEIN MIND HOMOLOG, CHLOROPLASTIC"/>
    <property type="match status" value="1"/>
</dbReference>
<evidence type="ECO:0000313" key="3">
    <source>
        <dbReference type="EMBL" id="TCK64009.1"/>
    </source>
</evidence>
<dbReference type="PANTHER" id="PTHR43384">
    <property type="entry name" value="SEPTUM SITE-DETERMINING PROTEIN MIND HOMOLOG, CHLOROPLASTIC-RELATED"/>
    <property type="match status" value="1"/>
</dbReference>
<comment type="caution">
    <text evidence="3">The sequence shown here is derived from an EMBL/GenBank/DDBJ whole genome shotgun (WGS) entry which is preliminary data.</text>
</comment>
<dbReference type="GO" id="GO:0005524">
    <property type="term" value="F:ATP binding"/>
    <property type="evidence" value="ECO:0007669"/>
    <property type="project" value="UniProtKB-KW"/>
</dbReference>
<accession>A0A4R1KK25</accession>
<reference evidence="3 4" key="1">
    <citation type="submission" date="2019-03" db="EMBL/GenBank/DDBJ databases">
        <title>Genomic Encyclopedia of Type Strains, Phase IV (KMG-IV): sequencing the most valuable type-strain genomes for metagenomic binning, comparative biology and taxonomic classification.</title>
        <authorList>
            <person name="Goeker M."/>
        </authorList>
    </citation>
    <scope>NUCLEOTIDE SEQUENCE [LARGE SCALE GENOMIC DNA]</scope>
    <source>
        <strain evidence="3 4">DSM 18577</strain>
    </source>
</reference>
<dbReference type="EMBL" id="SMGD01000001">
    <property type="protein sequence ID" value="TCK64009.1"/>
    <property type="molecule type" value="Genomic_DNA"/>
</dbReference>
<name>A0A4R1KK25_9GAMM</name>
<proteinExistence type="predicted"/>
<dbReference type="Proteomes" id="UP000295565">
    <property type="component" value="Unassembled WGS sequence"/>
</dbReference>
<dbReference type="GO" id="GO:0005829">
    <property type="term" value="C:cytosol"/>
    <property type="evidence" value="ECO:0007669"/>
    <property type="project" value="TreeGrafter"/>
</dbReference>
<sequence length="420" mass="46866">MAVLELSELLKSETTAPSKPKDMASTVLFYQSQECSELVAEAYRFEGYTVPDIRENKDSVISDYVQEHNPEIVLLELNDSAHVAEDAGRISRMLPNHASVIVIGQEDAISTIRSLKELGFYYLFWPVSKQELIDFVTGVAENRLRQRGPGQNRKAKYIGVYGSKGGVGTSLIAAEISYLLADSMSAMCVLVNHNYNGGNLDVMLAHDDLSKRVLQAGTIAASLDSTAAKALLSDITERLSYLALDGESRSHEEMRDLTDNIVELVAKDSNFVVEDLSASVDFSRHLSWMIERYDSLIVVIEPSVSSVRDANRVVSEIKKQRVELDHPLRVLVVLNQRQPEKFNSMTSVEIEKYLGSKIDITIPFVPQINQMKLYQNHIYNSKTKAAKPLQHLVKLIMGEQASKATFIQKLTTLVGSQLKK</sequence>
<dbReference type="GO" id="GO:0051782">
    <property type="term" value="P:negative regulation of cell division"/>
    <property type="evidence" value="ECO:0007669"/>
    <property type="project" value="TreeGrafter"/>
</dbReference>
<evidence type="ECO:0000256" key="2">
    <source>
        <dbReference type="ARBA" id="ARBA00022840"/>
    </source>
</evidence>
<keyword evidence="1" id="KW-0547">Nucleotide-binding</keyword>
<dbReference type="Gene3D" id="3.40.50.300">
    <property type="entry name" value="P-loop containing nucleotide triphosphate hydrolases"/>
    <property type="match status" value="1"/>
</dbReference>
<evidence type="ECO:0000256" key="1">
    <source>
        <dbReference type="ARBA" id="ARBA00022741"/>
    </source>
</evidence>
<organism evidence="3 4">
    <name type="scientific">Celerinatantimonas diazotrophica</name>
    <dbReference type="NCBI Taxonomy" id="412034"/>
    <lineage>
        <taxon>Bacteria</taxon>
        <taxon>Pseudomonadati</taxon>
        <taxon>Pseudomonadota</taxon>
        <taxon>Gammaproteobacteria</taxon>
        <taxon>Celerinatantimonadaceae</taxon>
        <taxon>Celerinatantimonas</taxon>
    </lineage>
</organism>
<keyword evidence="2" id="KW-0067">ATP-binding</keyword>
<protein>
    <submittedName>
        <fullName evidence="3">Pilus assembly protein CpaE</fullName>
    </submittedName>
</protein>
<gene>
    <name evidence="3" type="ORF">EV690_0134</name>
</gene>
<evidence type="ECO:0000313" key="4">
    <source>
        <dbReference type="Proteomes" id="UP000295565"/>
    </source>
</evidence>
<keyword evidence="4" id="KW-1185">Reference proteome</keyword>
<dbReference type="AlphaFoldDB" id="A0A4R1KK25"/>
<dbReference type="InterPro" id="IPR027417">
    <property type="entry name" value="P-loop_NTPase"/>
</dbReference>
<dbReference type="OrthoDB" id="6250531at2"/>
<dbReference type="GO" id="GO:0009898">
    <property type="term" value="C:cytoplasmic side of plasma membrane"/>
    <property type="evidence" value="ECO:0007669"/>
    <property type="project" value="TreeGrafter"/>
</dbReference>